<evidence type="ECO:0000259" key="7">
    <source>
        <dbReference type="PROSITE" id="PS51469"/>
    </source>
</evidence>
<comment type="subcellular location">
    <subcellularLocation>
        <location evidence="1">Membrane</location>
    </subcellularLocation>
</comment>
<evidence type="ECO:0000256" key="2">
    <source>
        <dbReference type="ARBA" id="ARBA00022692"/>
    </source>
</evidence>
<dbReference type="PROSITE" id="PS51469">
    <property type="entry name" value="SUN"/>
    <property type="match status" value="1"/>
</dbReference>
<keyword evidence="4 6" id="KW-0472">Membrane</keyword>
<feature type="transmembrane region" description="Helical" evidence="6">
    <location>
        <begin position="103"/>
        <end position="127"/>
    </location>
</feature>
<evidence type="ECO:0000256" key="1">
    <source>
        <dbReference type="ARBA" id="ARBA00004370"/>
    </source>
</evidence>
<accession>A0A7S3BLL4</accession>
<dbReference type="InterPro" id="IPR012919">
    <property type="entry name" value="SUN_dom"/>
</dbReference>
<dbReference type="GO" id="GO:0016020">
    <property type="term" value="C:membrane"/>
    <property type="evidence" value="ECO:0007669"/>
    <property type="project" value="UniProtKB-SubCell"/>
</dbReference>
<evidence type="ECO:0000256" key="4">
    <source>
        <dbReference type="ARBA" id="ARBA00023136"/>
    </source>
</evidence>
<keyword evidence="2 6" id="KW-0812">Transmembrane</keyword>
<evidence type="ECO:0000256" key="6">
    <source>
        <dbReference type="SAM" id="Phobius"/>
    </source>
</evidence>
<sequence length="431" mass="44337">MPPRRGGRRSGAAAAAGKGKETAEEQGGAREAEGDGEAQQSPPQSPPLSPRAPGTWIEAAADTVDAARTKEAPRRAGGASVLSGVGARLAALRTRLGAAPVELVLAAALLALVACGGALAALLLTGWPSSAVSLTASAAPAWNAEPALSARVDTLRAELASETASVRASLDEADLAAVSAVSKLERQLREMEQSAAARLDAMSDELAAVKSLATASSNAAQTHMNEADLLALVRAELRDLRDCGAELPDYALRDGGGEVVGHSQLAAETPGGPRGGARAGWLTAAWTSLRGDSERPHPRASEWLLSSGAQAPGACLPLDGASGWVDVRLRAPIMPTSFTLEHVQNNIAYDIRSAPRAFSVLGWDARDGTGVAERNLTELGTGEFDVGSTPAQIFALTGGAAVTHVRLLVASNHGLENYTCVYRLRVHGTLA</sequence>
<dbReference type="Pfam" id="PF07738">
    <property type="entry name" value="Sad1_UNC"/>
    <property type="match status" value="1"/>
</dbReference>
<gene>
    <name evidence="8" type="ORF">PSIN1315_LOCUS7249</name>
</gene>
<dbReference type="PANTHER" id="PTHR12911:SF8">
    <property type="entry name" value="KLAROID PROTEIN-RELATED"/>
    <property type="match status" value="1"/>
</dbReference>
<dbReference type="GO" id="GO:0043495">
    <property type="term" value="F:protein-membrane adaptor activity"/>
    <property type="evidence" value="ECO:0007669"/>
    <property type="project" value="TreeGrafter"/>
</dbReference>
<organism evidence="8">
    <name type="scientific">Prasinoderma singulare</name>
    <dbReference type="NCBI Taxonomy" id="676789"/>
    <lineage>
        <taxon>Eukaryota</taxon>
        <taxon>Viridiplantae</taxon>
        <taxon>Prasinodermophyta</taxon>
        <taxon>Prasinodermophyceae</taxon>
        <taxon>Prasinodermales</taxon>
        <taxon>Prasinodermaceae</taxon>
        <taxon>Prasinoderma</taxon>
    </lineage>
</organism>
<keyword evidence="3 6" id="KW-1133">Transmembrane helix</keyword>
<dbReference type="InterPro" id="IPR045119">
    <property type="entry name" value="SUN1-5"/>
</dbReference>
<dbReference type="PANTHER" id="PTHR12911">
    <property type="entry name" value="SAD1/UNC-84-LIKE PROTEIN-RELATED"/>
    <property type="match status" value="1"/>
</dbReference>
<feature type="compositionally biased region" description="Basic and acidic residues" evidence="5">
    <location>
        <begin position="18"/>
        <end position="33"/>
    </location>
</feature>
<feature type="domain" description="SUN" evidence="7">
    <location>
        <begin position="256"/>
        <end position="431"/>
    </location>
</feature>
<dbReference type="Gene3D" id="2.60.120.260">
    <property type="entry name" value="Galactose-binding domain-like"/>
    <property type="match status" value="1"/>
</dbReference>
<dbReference type="EMBL" id="HBHY01011234">
    <property type="protein sequence ID" value="CAE0139149.1"/>
    <property type="molecule type" value="Transcribed_RNA"/>
</dbReference>
<reference evidence="8" key="1">
    <citation type="submission" date="2021-01" db="EMBL/GenBank/DDBJ databases">
        <authorList>
            <person name="Corre E."/>
            <person name="Pelletier E."/>
            <person name="Niang G."/>
            <person name="Scheremetjew M."/>
            <person name="Finn R."/>
            <person name="Kale V."/>
            <person name="Holt S."/>
            <person name="Cochrane G."/>
            <person name="Meng A."/>
            <person name="Brown T."/>
            <person name="Cohen L."/>
        </authorList>
    </citation>
    <scope>NUCLEOTIDE SEQUENCE</scope>
    <source>
        <strain evidence="8">RCC927</strain>
    </source>
</reference>
<proteinExistence type="predicted"/>
<evidence type="ECO:0000256" key="3">
    <source>
        <dbReference type="ARBA" id="ARBA00022989"/>
    </source>
</evidence>
<protein>
    <recommendedName>
        <fullName evidence="7">SUN domain-containing protein</fullName>
    </recommendedName>
</protein>
<dbReference type="GO" id="GO:0005635">
    <property type="term" value="C:nuclear envelope"/>
    <property type="evidence" value="ECO:0007669"/>
    <property type="project" value="TreeGrafter"/>
</dbReference>
<feature type="region of interest" description="Disordered" evidence="5">
    <location>
        <begin position="1"/>
        <end position="54"/>
    </location>
</feature>
<dbReference type="AlphaFoldDB" id="A0A7S3BLL4"/>
<evidence type="ECO:0000256" key="5">
    <source>
        <dbReference type="SAM" id="MobiDB-lite"/>
    </source>
</evidence>
<name>A0A7S3BLL4_9VIRI</name>
<evidence type="ECO:0000313" key="8">
    <source>
        <dbReference type="EMBL" id="CAE0139149.1"/>
    </source>
</evidence>